<dbReference type="AlphaFoldDB" id="G7Y9T2"/>
<evidence type="ECO:0000313" key="3">
    <source>
        <dbReference type="Proteomes" id="UP000008909"/>
    </source>
</evidence>
<dbReference type="Proteomes" id="UP000008909">
    <property type="component" value="Unassembled WGS sequence"/>
</dbReference>
<proteinExistence type="predicted"/>
<reference key="2">
    <citation type="submission" date="2011-10" db="EMBL/GenBank/DDBJ databases">
        <title>The genome and transcriptome sequence of Clonorchis sinensis provide insights into the carcinogenic liver fluke.</title>
        <authorList>
            <person name="Wang X."/>
            <person name="Huang Y."/>
            <person name="Chen W."/>
            <person name="Liu H."/>
            <person name="Guo L."/>
            <person name="Chen Y."/>
            <person name="Luo F."/>
            <person name="Zhou W."/>
            <person name="Sun J."/>
            <person name="Mao Q."/>
            <person name="Liang P."/>
            <person name="Zhou C."/>
            <person name="Tian Y."/>
            <person name="Men J."/>
            <person name="Lv X."/>
            <person name="Huang L."/>
            <person name="Zhou J."/>
            <person name="Hu Y."/>
            <person name="Li R."/>
            <person name="Zhang F."/>
            <person name="Lei H."/>
            <person name="Li X."/>
            <person name="Hu X."/>
            <person name="Liang C."/>
            <person name="Xu J."/>
            <person name="Wu Z."/>
            <person name="Yu X."/>
        </authorList>
    </citation>
    <scope>NUCLEOTIDE SEQUENCE</scope>
    <source>
        <strain>Henan</strain>
    </source>
</reference>
<name>G7Y9T2_CLOSI</name>
<feature type="compositionally biased region" description="Polar residues" evidence="1">
    <location>
        <begin position="83"/>
        <end position="103"/>
    </location>
</feature>
<gene>
    <name evidence="2" type="ORF">CLF_103462</name>
</gene>
<evidence type="ECO:0000256" key="1">
    <source>
        <dbReference type="SAM" id="MobiDB-lite"/>
    </source>
</evidence>
<organism evidence="2 3">
    <name type="scientific">Clonorchis sinensis</name>
    <name type="common">Chinese liver fluke</name>
    <dbReference type="NCBI Taxonomy" id="79923"/>
    <lineage>
        <taxon>Eukaryota</taxon>
        <taxon>Metazoa</taxon>
        <taxon>Spiralia</taxon>
        <taxon>Lophotrochozoa</taxon>
        <taxon>Platyhelminthes</taxon>
        <taxon>Trematoda</taxon>
        <taxon>Digenea</taxon>
        <taxon>Opisthorchiida</taxon>
        <taxon>Opisthorchiata</taxon>
        <taxon>Opisthorchiidae</taxon>
        <taxon>Clonorchis</taxon>
    </lineage>
</organism>
<evidence type="ECO:0000313" key="2">
    <source>
        <dbReference type="EMBL" id="GAA49716.1"/>
    </source>
</evidence>
<reference evidence="2" key="1">
    <citation type="journal article" date="2011" name="Genome Biol.">
        <title>The draft genome of the carcinogenic human liver fluke Clonorchis sinensis.</title>
        <authorList>
            <person name="Wang X."/>
            <person name="Chen W."/>
            <person name="Huang Y."/>
            <person name="Sun J."/>
            <person name="Men J."/>
            <person name="Liu H."/>
            <person name="Luo F."/>
            <person name="Guo L."/>
            <person name="Lv X."/>
            <person name="Deng C."/>
            <person name="Zhou C."/>
            <person name="Fan Y."/>
            <person name="Li X."/>
            <person name="Huang L."/>
            <person name="Hu Y."/>
            <person name="Liang C."/>
            <person name="Hu X."/>
            <person name="Xu J."/>
            <person name="Yu X."/>
        </authorList>
    </citation>
    <scope>NUCLEOTIDE SEQUENCE [LARGE SCALE GENOMIC DNA]</scope>
    <source>
        <strain evidence="2">Henan</strain>
    </source>
</reference>
<keyword evidence="3" id="KW-1185">Reference proteome</keyword>
<feature type="non-terminal residue" evidence="2">
    <location>
        <position position="176"/>
    </location>
</feature>
<feature type="region of interest" description="Disordered" evidence="1">
    <location>
        <begin position="82"/>
        <end position="103"/>
    </location>
</feature>
<accession>G7Y9T2</accession>
<dbReference type="EMBL" id="DF142980">
    <property type="protein sequence ID" value="GAA49716.1"/>
    <property type="molecule type" value="Genomic_DNA"/>
</dbReference>
<sequence>MYVVLTGDDDDERYTEEVDFEDPVCGETELRLGATRLEEAPSGPVRSIEPGHLDVWPQNEKYKPIRKIDRNPTINRKNAKVYGSSTTARKSGNTAGDLNPRNHTYAYNSKRSIRHPGKKLTARTPLQSISHHFSQCLQPSAELCCALVFKDEDDVCVDQINKVLTSNDLNIASLFR</sequence>
<protein>
    <submittedName>
        <fullName evidence="2">Uncharacterized protein</fullName>
    </submittedName>
</protein>